<dbReference type="PANTHER" id="PTHR43071">
    <property type="entry name" value="2-AMINO-4-HYDROXY-6-HYDROXYMETHYLDIHYDROPTERIDINE PYROPHOSPHOKINASE"/>
    <property type="match status" value="1"/>
</dbReference>
<dbReference type="GO" id="GO:0005524">
    <property type="term" value="F:ATP binding"/>
    <property type="evidence" value="ECO:0007669"/>
    <property type="project" value="UniProtKB-KW"/>
</dbReference>
<dbReference type="InterPro" id="IPR000550">
    <property type="entry name" value="Hppk"/>
</dbReference>
<evidence type="ECO:0000256" key="2">
    <source>
        <dbReference type="ARBA" id="ARBA00005810"/>
    </source>
</evidence>
<dbReference type="GO" id="GO:0046656">
    <property type="term" value="P:folic acid biosynthetic process"/>
    <property type="evidence" value="ECO:0007669"/>
    <property type="project" value="UniProtKB-KW"/>
</dbReference>
<keyword evidence="5 14" id="KW-0808">Transferase</keyword>
<dbReference type="PANTHER" id="PTHR43071:SF1">
    <property type="entry name" value="2-AMINO-4-HYDROXY-6-HYDROXYMETHYLDIHYDROPTERIDINE PYROPHOSPHOKINASE"/>
    <property type="match status" value="1"/>
</dbReference>
<evidence type="ECO:0000256" key="7">
    <source>
        <dbReference type="ARBA" id="ARBA00022777"/>
    </source>
</evidence>
<comment type="similarity">
    <text evidence="2">Belongs to the HPPK family.</text>
</comment>
<evidence type="ECO:0000256" key="12">
    <source>
        <dbReference type="ARBA" id="ARBA00033413"/>
    </source>
</evidence>
<comment type="function">
    <text evidence="10">Catalyzes the transfer of pyrophosphate from adenosine triphosphate (ATP) to 6-hydroxymethyl-7,8-dihydropterin, an enzymatic step in folate biosynthesis pathway.</text>
</comment>
<dbReference type="AlphaFoldDB" id="A0A6I4U0B2"/>
<comment type="pathway">
    <text evidence="1">Cofactor biosynthesis; tetrahydrofolate biosynthesis; 2-amino-4-hydroxy-6-hydroxymethyl-7,8-dihydropteridine diphosphate from 7,8-dihydroneopterin triphosphate: step 4/4.</text>
</comment>
<name>A0A6I4U0B2_9SPHN</name>
<evidence type="ECO:0000256" key="10">
    <source>
        <dbReference type="ARBA" id="ARBA00029409"/>
    </source>
</evidence>
<dbReference type="Pfam" id="PF01288">
    <property type="entry name" value="HPPK"/>
    <property type="match status" value="1"/>
</dbReference>
<keyword evidence="7 14" id="KW-0418">Kinase</keyword>
<proteinExistence type="inferred from homology"/>
<dbReference type="GO" id="GO:0003848">
    <property type="term" value="F:2-amino-4-hydroxy-6-hydroxymethyldihydropteridine diphosphokinase activity"/>
    <property type="evidence" value="ECO:0007669"/>
    <property type="project" value="UniProtKB-EC"/>
</dbReference>
<evidence type="ECO:0000313" key="15">
    <source>
        <dbReference type="Proteomes" id="UP000469430"/>
    </source>
</evidence>
<dbReference type="RefSeq" id="WP_161392013.1">
    <property type="nucleotide sequence ID" value="NZ_JBHSCP010000002.1"/>
</dbReference>
<comment type="caution">
    <text evidence="14">The sequence shown here is derived from an EMBL/GenBank/DDBJ whole genome shotgun (WGS) entry which is preliminary data.</text>
</comment>
<keyword evidence="8" id="KW-0067">ATP-binding</keyword>
<dbReference type="UniPathway" id="UPA00077">
    <property type="reaction ID" value="UER00155"/>
</dbReference>
<dbReference type="NCBIfam" id="TIGR01498">
    <property type="entry name" value="folK"/>
    <property type="match status" value="1"/>
</dbReference>
<evidence type="ECO:0000256" key="8">
    <source>
        <dbReference type="ARBA" id="ARBA00022840"/>
    </source>
</evidence>
<keyword evidence="9" id="KW-0289">Folate biosynthesis</keyword>
<dbReference type="OrthoDB" id="9808041at2"/>
<evidence type="ECO:0000256" key="6">
    <source>
        <dbReference type="ARBA" id="ARBA00022741"/>
    </source>
</evidence>
<accession>A0A6I4U0B2</accession>
<evidence type="ECO:0000256" key="4">
    <source>
        <dbReference type="ARBA" id="ARBA00016218"/>
    </source>
</evidence>
<evidence type="ECO:0000313" key="14">
    <source>
        <dbReference type="EMBL" id="MXP00299.1"/>
    </source>
</evidence>
<dbReference type="EMBL" id="WTYJ01000003">
    <property type="protein sequence ID" value="MXP00299.1"/>
    <property type="molecule type" value="Genomic_DNA"/>
</dbReference>
<organism evidence="14 15">
    <name type="scientific">Croceibacterium xixiisoli</name>
    <dbReference type="NCBI Taxonomy" id="1476466"/>
    <lineage>
        <taxon>Bacteria</taxon>
        <taxon>Pseudomonadati</taxon>
        <taxon>Pseudomonadota</taxon>
        <taxon>Alphaproteobacteria</taxon>
        <taxon>Sphingomonadales</taxon>
        <taxon>Erythrobacteraceae</taxon>
        <taxon>Croceibacterium</taxon>
    </lineage>
</organism>
<dbReference type="Proteomes" id="UP000469430">
    <property type="component" value="Unassembled WGS sequence"/>
</dbReference>
<keyword evidence="15" id="KW-1185">Reference proteome</keyword>
<keyword evidence="6" id="KW-0547">Nucleotide-binding</keyword>
<evidence type="ECO:0000256" key="9">
    <source>
        <dbReference type="ARBA" id="ARBA00022909"/>
    </source>
</evidence>
<sequence>MTQIYLIALGSNRRHHHHGLPAAVLRAALQDLAGRGIRVLRAAPIIASAPIGPSLRRYANSAAVVASDLAPGAMLDLLKAVEADFGRRSGGQRWSSRVLDLDIILWSDGAFAEPGLIIPHSLFRQRDFVLRPAVAIAPQWRDPVTGLSLRQLTARLTRSRPTPR</sequence>
<evidence type="ECO:0000259" key="13">
    <source>
        <dbReference type="Pfam" id="PF01288"/>
    </source>
</evidence>
<reference evidence="14 15" key="1">
    <citation type="submission" date="2019-12" db="EMBL/GenBank/DDBJ databases">
        <title>Genomic-based taxomic classification of the family Erythrobacteraceae.</title>
        <authorList>
            <person name="Xu L."/>
        </authorList>
    </citation>
    <scope>NUCLEOTIDE SEQUENCE [LARGE SCALE GENOMIC DNA]</scope>
    <source>
        <strain evidence="14 15">S36</strain>
    </source>
</reference>
<dbReference type="InterPro" id="IPR035907">
    <property type="entry name" value="Hppk_sf"/>
</dbReference>
<gene>
    <name evidence="14" type="primary">folK</name>
    <name evidence="14" type="ORF">GRI97_14995</name>
</gene>
<evidence type="ECO:0000256" key="1">
    <source>
        <dbReference type="ARBA" id="ARBA00005051"/>
    </source>
</evidence>
<feature type="domain" description="7,8-dihydro-6-hydroxymethylpterin-pyrophosphokinase" evidence="13">
    <location>
        <begin position="7"/>
        <end position="138"/>
    </location>
</feature>
<dbReference type="Gene3D" id="3.30.70.560">
    <property type="entry name" value="7,8-Dihydro-6-hydroxymethylpterin-pyrophosphokinase HPPK"/>
    <property type="match status" value="1"/>
</dbReference>
<evidence type="ECO:0000256" key="3">
    <source>
        <dbReference type="ARBA" id="ARBA00013253"/>
    </source>
</evidence>
<dbReference type="SUPFAM" id="SSF55083">
    <property type="entry name" value="6-hydroxymethyl-7,8-dihydropterin pyrophosphokinase, HPPK"/>
    <property type="match status" value="1"/>
</dbReference>
<evidence type="ECO:0000256" key="5">
    <source>
        <dbReference type="ARBA" id="ARBA00022679"/>
    </source>
</evidence>
<dbReference type="EC" id="2.7.6.3" evidence="3"/>
<dbReference type="GO" id="GO:0046654">
    <property type="term" value="P:tetrahydrofolate biosynthetic process"/>
    <property type="evidence" value="ECO:0007669"/>
    <property type="project" value="UniProtKB-UniPathway"/>
</dbReference>
<evidence type="ECO:0000256" key="11">
    <source>
        <dbReference type="ARBA" id="ARBA00029766"/>
    </source>
</evidence>
<dbReference type="CDD" id="cd00483">
    <property type="entry name" value="HPPK"/>
    <property type="match status" value="1"/>
</dbReference>
<protein>
    <recommendedName>
        <fullName evidence="4">2-amino-4-hydroxy-6-hydroxymethyldihydropteridine pyrophosphokinase</fullName>
        <ecNumber evidence="3">2.7.6.3</ecNumber>
    </recommendedName>
    <alternativeName>
        <fullName evidence="11">6-hydroxymethyl-7,8-dihydropterin pyrophosphokinase</fullName>
    </alternativeName>
    <alternativeName>
        <fullName evidence="12">7,8-dihydro-6-hydroxymethylpterin-pyrophosphokinase</fullName>
    </alternativeName>
</protein>
<dbReference type="GO" id="GO:0016301">
    <property type="term" value="F:kinase activity"/>
    <property type="evidence" value="ECO:0007669"/>
    <property type="project" value="UniProtKB-KW"/>
</dbReference>